<name>F8QI44_SERL3</name>
<evidence type="ECO:0000313" key="4">
    <source>
        <dbReference type="Proteomes" id="UP000008063"/>
    </source>
</evidence>
<keyword evidence="2" id="KW-1133">Transmembrane helix</keyword>
<keyword evidence="2" id="KW-0812">Transmembrane</keyword>
<protein>
    <submittedName>
        <fullName evidence="3">Uncharacterized protein</fullName>
    </submittedName>
</protein>
<evidence type="ECO:0000313" key="3">
    <source>
        <dbReference type="EMBL" id="EGN92055.1"/>
    </source>
</evidence>
<keyword evidence="4" id="KW-1185">Reference proteome</keyword>
<feature type="compositionally biased region" description="Low complexity" evidence="1">
    <location>
        <begin position="145"/>
        <end position="154"/>
    </location>
</feature>
<accession>F8QI44</accession>
<organism evidence="4">
    <name type="scientific">Serpula lacrymans var. lacrymans (strain S7.3)</name>
    <name type="common">Dry rot fungus</name>
    <dbReference type="NCBI Taxonomy" id="936435"/>
    <lineage>
        <taxon>Eukaryota</taxon>
        <taxon>Fungi</taxon>
        <taxon>Dikarya</taxon>
        <taxon>Basidiomycota</taxon>
        <taxon>Agaricomycotina</taxon>
        <taxon>Agaricomycetes</taxon>
        <taxon>Agaricomycetidae</taxon>
        <taxon>Boletales</taxon>
        <taxon>Coniophorineae</taxon>
        <taxon>Serpulaceae</taxon>
        <taxon>Serpula</taxon>
    </lineage>
</organism>
<keyword evidence="2" id="KW-0472">Membrane</keyword>
<dbReference type="EMBL" id="GL945517">
    <property type="protein sequence ID" value="EGN92055.1"/>
    <property type="molecule type" value="Genomic_DNA"/>
</dbReference>
<gene>
    <name evidence="3" type="ORF">SERLA73DRAFT_147833</name>
</gene>
<dbReference type="OrthoDB" id="2680369at2759"/>
<proteinExistence type="predicted"/>
<evidence type="ECO:0000256" key="1">
    <source>
        <dbReference type="SAM" id="MobiDB-lite"/>
    </source>
</evidence>
<feature type="region of interest" description="Disordered" evidence="1">
    <location>
        <begin position="134"/>
        <end position="171"/>
    </location>
</feature>
<dbReference type="Proteomes" id="UP000008063">
    <property type="component" value="Unassembled WGS sequence"/>
</dbReference>
<dbReference type="AlphaFoldDB" id="F8QI44"/>
<dbReference type="HOGENOM" id="CLU_1278309_0_0_1"/>
<reference evidence="4" key="1">
    <citation type="journal article" date="2011" name="Science">
        <title>The plant cell wall-decomposing machinery underlies the functional diversity of forest fungi.</title>
        <authorList>
            <person name="Eastwood D.C."/>
            <person name="Floudas D."/>
            <person name="Binder M."/>
            <person name="Majcherczyk A."/>
            <person name="Schneider P."/>
            <person name="Aerts A."/>
            <person name="Asiegbu F.O."/>
            <person name="Baker S.E."/>
            <person name="Barry K."/>
            <person name="Bendiksby M."/>
            <person name="Blumentritt M."/>
            <person name="Coutinho P.M."/>
            <person name="Cullen D."/>
            <person name="de Vries R.P."/>
            <person name="Gathman A."/>
            <person name="Goodell B."/>
            <person name="Henrissat B."/>
            <person name="Ihrmark K."/>
            <person name="Kauserud H."/>
            <person name="Kohler A."/>
            <person name="LaButti K."/>
            <person name="Lapidus A."/>
            <person name="Lavin J.L."/>
            <person name="Lee Y.-H."/>
            <person name="Lindquist E."/>
            <person name="Lilly W."/>
            <person name="Lucas S."/>
            <person name="Morin E."/>
            <person name="Murat C."/>
            <person name="Oguiza J.A."/>
            <person name="Park J."/>
            <person name="Pisabarro A.G."/>
            <person name="Riley R."/>
            <person name="Rosling A."/>
            <person name="Salamov A."/>
            <person name="Schmidt O."/>
            <person name="Schmutz J."/>
            <person name="Skrede I."/>
            <person name="Stenlid J."/>
            <person name="Wiebenga A."/>
            <person name="Xie X."/>
            <person name="Kuees U."/>
            <person name="Hibbett D.S."/>
            <person name="Hoffmeister D."/>
            <person name="Hoegberg N."/>
            <person name="Martin F."/>
            <person name="Grigoriev I.V."/>
            <person name="Watkinson S.C."/>
        </authorList>
    </citation>
    <scope>NUCLEOTIDE SEQUENCE [LARGE SCALE GENOMIC DNA]</scope>
    <source>
        <strain evidence="4">strain S7.3</strain>
    </source>
</reference>
<evidence type="ECO:0000256" key="2">
    <source>
        <dbReference type="SAM" id="Phobius"/>
    </source>
</evidence>
<dbReference type="InParanoid" id="F8QI44"/>
<dbReference type="eggNOG" id="ENOG502SURC">
    <property type="taxonomic scope" value="Eukaryota"/>
</dbReference>
<sequence length="216" mass="23837">MSESSGSDIFGYIAGASFLIALGGSLVESHLPNARMRLLEEVFKDTEAILHSLGRQWWNKAFYLTHTSPRNWNSVSALQVKSSELRVRTVCATTPWKEYTEFCSGLSRSIGTCLQQVKELRALVVSTTEAERRRLYNEQRGSGGSPTTAASGPTEVTGEISSDSSQGSSENGNITGASCVHIPFPFLLNRFKMLWSRVLMQFLVPRLKSATILQNL</sequence>
<feature type="transmembrane region" description="Helical" evidence="2">
    <location>
        <begin position="12"/>
        <end position="31"/>
    </location>
</feature>